<dbReference type="SUPFAM" id="SSF69287">
    <property type="entry name" value="Urease metallochaperone UreE, N-terminal domain"/>
    <property type="match status" value="1"/>
</dbReference>
<comment type="similarity">
    <text evidence="5">Belongs to the UreE family.</text>
</comment>
<evidence type="ECO:0000313" key="9">
    <source>
        <dbReference type="Proteomes" id="UP000053372"/>
    </source>
</evidence>
<evidence type="ECO:0000256" key="1">
    <source>
        <dbReference type="ARBA" id="ARBA00004496"/>
    </source>
</evidence>
<proteinExistence type="inferred from homology"/>
<dbReference type="EMBL" id="LMTZ01000124">
    <property type="protein sequence ID" value="KST64336.1"/>
    <property type="molecule type" value="Genomic_DNA"/>
</dbReference>
<dbReference type="GO" id="GO:0065003">
    <property type="term" value="P:protein-containing complex assembly"/>
    <property type="evidence" value="ECO:0007669"/>
    <property type="project" value="InterPro"/>
</dbReference>
<keyword evidence="4 5" id="KW-0143">Chaperone</keyword>
<evidence type="ECO:0000256" key="2">
    <source>
        <dbReference type="ARBA" id="ARBA00022490"/>
    </source>
</evidence>
<evidence type="ECO:0000313" key="7">
    <source>
        <dbReference type="EMBL" id="KST64336.1"/>
    </source>
</evidence>
<sequence>MLTFNKIQQFSSEAVINFTLNLCAEERTRSRHRFATEEGEIVCLRLPRGTVLQDSDILVDDTKKYLAKIIAKPEEVLTVYAEQNIDLIRAAYHLGNRHVPLEITTNYLRLSPDPVLRKMLETLNLKIKKETVPFQPQKGAYEHQLRHAH</sequence>
<dbReference type="HAMAP" id="MF_00822">
    <property type="entry name" value="UreE"/>
    <property type="match status" value="1"/>
</dbReference>
<evidence type="ECO:0000256" key="5">
    <source>
        <dbReference type="HAMAP-Rule" id="MF_00822"/>
    </source>
</evidence>
<dbReference type="CDD" id="cd00571">
    <property type="entry name" value="UreE"/>
    <property type="match status" value="1"/>
</dbReference>
<keyword evidence="2 5" id="KW-0963">Cytoplasm</keyword>
<protein>
    <recommendedName>
        <fullName evidence="5">Urease accessory protein UreE</fullName>
    </recommendedName>
</protein>
<name>A0A0V7ZIE3_9CYAN</name>
<dbReference type="Pfam" id="PF05194">
    <property type="entry name" value="UreE_C"/>
    <property type="match status" value="1"/>
</dbReference>
<comment type="function">
    <text evidence="5">Involved in urease metallocenter assembly. Binds nickel. Probably functions as a nickel donor during metallocenter assembly.</text>
</comment>
<dbReference type="PIRSF" id="PIRSF036402">
    <property type="entry name" value="Ureas_acces_UreE"/>
    <property type="match status" value="1"/>
</dbReference>
<dbReference type="GO" id="GO:0051082">
    <property type="term" value="F:unfolded protein binding"/>
    <property type="evidence" value="ECO:0007669"/>
    <property type="project" value="UniProtKB-UniRule"/>
</dbReference>
<comment type="caution">
    <text evidence="7">The sequence shown here is derived from an EMBL/GenBank/DDBJ whole genome shotgun (WGS) entry which is preliminary data.</text>
</comment>
<dbReference type="SUPFAM" id="SSF69737">
    <property type="entry name" value="Urease metallochaperone UreE, C-terminal domain"/>
    <property type="match status" value="1"/>
</dbReference>
<evidence type="ECO:0000256" key="3">
    <source>
        <dbReference type="ARBA" id="ARBA00022596"/>
    </source>
</evidence>
<dbReference type="GO" id="GO:0016151">
    <property type="term" value="F:nickel cation binding"/>
    <property type="evidence" value="ECO:0007669"/>
    <property type="project" value="UniProtKB-UniRule"/>
</dbReference>
<dbReference type="Gene3D" id="2.60.260.20">
    <property type="entry name" value="Urease metallochaperone UreE, N-terminal domain"/>
    <property type="match status" value="1"/>
</dbReference>
<dbReference type="OrthoDB" id="5421304at2"/>
<dbReference type="GO" id="GO:0019627">
    <property type="term" value="P:urea metabolic process"/>
    <property type="evidence" value="ECO:0007669"/>
    <property type="project" value="InterPro"/>
</dbReference>
<dbReference type="InterPro" id="IPR012406">
    <property type="entry name" value="UreE"/>
</dbReference>
<evidence type="ECO:0000259" key="6">
    <source>
        <dbReference type="SMART" id="SM00988"/>
    </source>
</evidence>
<organism evidence="7 9">
    <name type="scientific">Mastigocoleus testarum BC008</name>
    <dbReference type="NCBI Taxonomy" id="371196"/>
    <lineage>
        <taxon>Bacteria</taxon>
        <taxon>Bacillati</taxon>
        <taxon>Cyanobacteriota</taxon>
        <taxon>Cyanophyceae</taxon>
        <taxon>Nostocales</taxon>
        <taxon>Hapalosiphonaceae</taxon>
        <taxon>Mastigocoleus</taxon>
    </lineage>
</organism>
<comment type="subcellular location">
    <subcellularLocation>
        <location evidence="1 5">Cytoplasm</location>
    </subcellularLocation>
</comment>
<keyword evidence="9" id="KW-1185">Reference proteome</keyword>
<dbReference type="GO" id="GO:0005737">
    <property type="term" value="C:cytoplasm"/>
    <property type="evidence" value="ECO:0007669"/>
    <property type="project" value="UniProtKB-SubCell"/>
</dbReference>
<keyword evidence="3 5" id="KW-0533">Nickel</keyword>
<dbReference type="NCBIfam" id="NF009751">
    <property type="entry name" value="PRK13261.1-1"/>
    <property type="match status" value="1"/>
</dbReference>
<dbReference type="Gene3D" id="3.30.70.790">
    <property type="entry name" value="UreE, C-terminal domain"/>
    <property type="match status" value="1"/>
</dbReference>
<dbReference type="EMBL" id="LMTZ01000123">
    <property type="protein sequence ID" value="KST64389.1"/>
    <property type="molecule type" value="Genomic_DNA"/>
</dbReference>
<dbReference type="Proteomes" id="UP000053372">
    <property type="component" value="Unassembled WGS sequence"/>
</dbReference>
<dbReference type="RefSeq" id="WP_027846934.1">
    <property type="nucleotide sequence ID" value="NZ_LMTZ01000123.1"/>
</dbReference>
<gene>
    <name evidence="5" type="primary">ureE</name>
    <name evidence="7" type="ORF">BC008_17030</name>
    <name evidence="8" type="ORF">BC008_17315</name>
</gene>
<accession>A0A0V7ZIE3</accession>
<dbReference type="InterPro" id="IPR007864">
    <property type="entry name" value="UreE_C_dom"/>
</dbReference>
<dbReference type="Pfam" id="PF02814">
    <property type="entry name" value="UreE_N"/>
    <property type="match status" value="1"/>
</dbReference>
<dbReference type="GO" id="GO:0006457">
    <property type="term" value="P:protein folding"/>
    <property type="evidence" value="ECO:0007669"/>
    <property type="project" value="InterPro"/>
</dbReference>
<feature type="domain" description="UreE urease accessory N-terminal" evidence="6">
    <location>
        <begin position="1"/>
        <end position="66"/>
    </location>
</feature>
<dbReference type="InterPro" id="IPR004029">
    <property type="entry name" value="UreE_N"/>
</dbReference>
<evidence type="ECO:0000256" key="4">
    <source>
        <dbReference type="ARBA" id="ARBA00023186"/>
    </source>
</evidence>
<evidence type="ECO:0000313" key="8">
    <source>
        <dbReference type="EMBL" id="KST64389.1"/>
    </source>
</evidence>
<reference evidence="7 9" key="1">
    <citation type="journal article" date="2015" name="Genome Announc.">
        <title>Draft Genome of the Euendolithic (true boring) Cyanobacterium Mastigocoleus testarum strain BC008.</title>
        <authorList>
            <person name="Guida B.S."/>
            <person name="Garcia-Pichel F."/>
        </authorList>
    </citation>
    <scope>NUCLEOTIDE SEQUENCE [LARGE SCALE GENOMIC DNA]</scope>
    <source>
        <strain evidence="7 9">BC008</strain>
    </source>
</reference>
<dbReference type="InterPro" id="IPR036118">
    <property type="entry name" value="UreE_N_sf"/>
</dbReference>
<dbReference type="SMART" id="SM00988">
    <property type="entry name" value="UreE_N"/>
    <property type="match status" value="1"/>
</dbReference>
<dbReference type="AlphaFoldDB" id="A0A0V7ZIE3"/>